<evidence type="ECO:0000313" key="3">
    <source>
        <dbReference type="Proteomes" id="UP000229952"/>
    </source>
</evidence>
<dbReference type="InterPro" id="IPR003615">
    <property type="entry name" value="HNH_nuc"/>
</dbReference>
<evidence type="ECO:0000259" key="1">
    <source>
        <dbReference type="SMART" id="SM00507"/>
    </source>
</evidence>
<reference evidence="2 3" key="1">
    <citation type="submission" date="2017-09" db="EMBL/GenBank/DDBJ databases">
        <title>Depth-based differentiation of microbial function through sediment-hosted aquifers and enrichment of novel symbionts in the deep terrestrial subsurface.</title>
        <authorList>
            <person name="Probst A.J."/>
            <person name="Ladd B."/>
            <person name="Jarett J.K."/>
            <person name="Geller-Mcgrath D.E."/>
            <person name="Sieber C.M."/>
            <person name="Emerson J.B."/>
            <person name="Anantharaman K."/>
            <person name="Thomas B.C."/>
            <person name="Malmstrom R."/>
            <person name="Stieglmeier M."/>
            <person name="Klingl A."/>
            <person name="Woyke T."/>
            <person name="Ryan C.M."/>
            <person name="Banfield J.F."/>
        </authorList>
    </citation>
    <scope>NUCLEOTIDE SEQUENCE [LARGE SCALE GENOMIC DNA]</scope>
    <source>
        <strain evidence="2">CG23_combo_of_CG06-09_8_20_14_all_37_18</strain>
    </source>
</reference>
<organism evidence="2 3">
    <name type="scientific">Candidatus Nealsonbacteria bacterium CG23_combo_of_CG06-09_8_20_14_all_37_18</name>
    <dbReference type="NCBI Taxonomy" id="1974720"/>
    <lineage>
        <taxon>Bacteria</taxon>
        <taxon>Candidatus Nealsoniibacteriota</taxon>
    </lineage>
</organism>
<evidence type="ECO:0000313" key="2">
    <source>
        <dbReference type="EMBL" id="PIP24167.1"/>
    </source>
</evidence>
<sequence length="249" mass="29871">MPRKGQTKVPKRYCKKCNKELWKYTKWVKNKLGIILCQRCWRELTKQKWFCIDCGKPVNRRVKRCFVCNKKFRHKHIKNLGHRIRTLTERKKMSKAMQGNKNCLGRKDSPETLEKKRKVWTEEKRKQWSEHQKLLINDEWIKKVSSFGEKNPMWRGGIALSGYKGFHNLLKEKILKRDNYTCQKCGLTNEKCEKEIGHKLGVHHIDYDKENSNLINLITLCNKCNSKVNYDRKKWTKFFQEKIVNILGN</sequence>
<name>A0A2G9YY73_9BACT</name>
<dbReference type="CDD" id="cd00085">
    <property type="entry name" value="HNHc"/>
    <property type="match status" value="1"/>
</dbReference>
<dbReference type="EMBL" id="PCRQ01000057">
    <property type="protein sequence ID" value="PIP24167.1"/>
    <property type="molecule type" value="Genomic_DNA"/>
</dbReference>
<gene>
    <name evidence="2" type="ORF">COX35_02220</name>
</gene>
<accession>A0A2G9YY73</accession>
<dbReference type="Proteomes" id="UP000229952">
    <property type="component" value="Unassembled WGS sequence"/>
</dbReference>
<dbReference type="AlphaFoldDB" id="A0A2G9YY73"/>
<comment type="caution">
    <text evidence="2">The sequence shown here is derived from an EMBL/GenBank/DDBJ whole genome shotgun (WGS) entry which is preliminary data.</text>
</comment>
<feature type="domain" description="HNH nuclease" evidence="1">
    <location>
        <begin position="169"/>
        <end position="226"/>
    </location>
</feature>
<protein>
    <recommendedName>
        <fullName evidence="1">HNH nuclease domain-containing protein</fullName>
    </recommendedName>
</protein>
<dbReference type="SMART" id="SM00507">
    <property type="entry name" value="HNHc"/>
    <property type="match status" value="1"/>
</dbReference>
<proteinExistence type="predicted"/>